<protein>
    <recommendedName>
        <fullName evidence="3">Insulinase family protein</fullName>
    </recommendedName>
</protein>
<gene>
    <name evidence="1" type="ORF">NCTC10529_00598</name>
</gene>
<proteinExistence type="predicted"/>
<evidence type="ECO:0008006" key="3">
    <source>
        <dbReference type="Google" id="ProtNLM"/>
    </source>
</evidence>
<dbReference type="AlphaFoldDB" id="A0AAX2J348"/>
<dbReference type="Proteomes" id="UP000248598">
    <property type="component" value="Chromosome 1"/>
</dbReference>
<evidence type="ECO:0000313" key="2">
    <source>
        <dbReference type="Proteomes" id="UP000248598"/>
    </source>
</evidence>
<accession>A0AAX2J348</accession>
<dbReference type="GeneID" id="93261909"/>
<evidence type="ECO:0000313" key="1">
    <source>
        <dbReference type="EMBL" id="SQH24418.1"/>
    </source>
</evidence>
<dbReference type="Gene3D" id="3.30.830.10">
    <property type="entry name" value="Metalloenzyme, LuxS/M16 peptidase-like"/>
    <property type="match status" value="1"/>
</dbReference>
<sequence>MQRDTSPVSITGKTKQPIMMLAYRVPHLQKMDGTLPYALDVLSTVLDGHSAARLSKNLVRGSLMGTLHNIGFSYRDEAEIRRRLSEITPQQVQAAAQFLQQQNAIYVEMLPEK</sequence>
<dbReference type="EMBL" id="LS483426">
    <property type="protein sequence ID" value="SQH24418.1"/>
    <property type="molecule type" value="Genomic_DNA"/>
</dbReference>
<name>A0AAX2J348_KINKI</name>
<organism evidence="1 2">
    <name type="scientific">Kingella kingae</name>
    <dbReference type="NCBI Taxonomy" id="504"/>
    <lineage>
        <taxon>Bacteria</taxon>
        <taxon>Pseudomonadati</taxon>
        <taxon>Pseudomonadota</taxon>
        <taxon>Betaproteobacteria</taxon>
        <taxon>Neisseriales</taxon>
        <taxon>Neisseriaceae</taxon>
        <taxon>Kingella</taxon>
    </lineage>
</organism>
<dbReference type="RefSeq" id="WP_003788880.1">
    <property type="nucleotide sequence ID" value="NZ_CP091518.1"/>
</dbReference>
<reference evidence="1 2" key="1">
    <citation type="submission" date="2018-06" db="EMBL/GenBank/DDBJ databases">
        <authorList>
            <consortium name="Pathogen Informatics"/>
            <person name="Doyle S."/>
        </authorList>
    </citation>
    <scope>NUCLEOTIDE SEQUENCE [LARGE SCALE GENOMIC DNA]</scope>
    <source>
        <strain evidence="1 2">NCTC10529</strain>
    </source>
</reference>